<dbReference type="PANTHER" id="PTHR14418:SF5">
    <property type="entry name" value="CONDENSIN COMPLEX SUBUNIT 3"/>
    <property type="match status" value="1"/>
</dbReference>
<keyword evidence="11" id="KW-0131">Cell cycle</keyword>
<evidence type="ECO:0000256" key="2">
    <source>
        <dbReference type="ARBA" id="ARBA00004286"/>
    </source>
</evidence>
<sequence>MAMNCRYFKSLWNWLDLIMIFTGILDLVTNELSSGNDDYQLQGSSISTKTTSGLRGKAVKENLEKINRFLRVLRVLKVLRSFRALRVLRTIRFIKAIHTIVKTCSKAVPAMASIAFIMIILTYIAALIARNIFSGPCPEKFGNLVKTFFSLFTLLTLDDWYSIYQTCQERDLASLQLIFCLTYIFFINFVLLNLLMAVLVDSFQQTLEDTDQKNESMHPTLTNLSKIAAEHRNGEHEDRLKDSCCSNIDKKTINDMYKTEDYKFEDILSEGGNETQDVSMPNDRNVDERENNSGNLTTNIDYRRQLSLWKIQNIMQRYYMLLESLEFRMERHERLAKTEKAIRTILDHAQNSALRHLELLKSFSNLYIKSSQDVFHDEFLRCIAIALVNPPTSKCTINVLNFISSFLTLEIQGMDETSSSVTGDLFNPILPRVIEFFAEQKNNLLENVRGNICVLIYQTLEKMVEDAELDEKLFELLVNVCLELMNDKNVRVRLQAAKSAGRLQNTRDIDDLITKRLIWLMDHDSSAAVRKEALVTIAITRTNLPPIMRRLTDVDKNVRLAAFSVFSTKIQSMKVLNLKDRCKILELGIDDVEADVVHGFVHVVVKTWIGTLENKTILGLLKMIDVTALSEQTGKMLKMLFKENLDKYHESFCQELLNEKKLIPIDKLDCETAFYWQHLAMFLTEEVKQNQDNDDITDKLDSILPELIDLVDIIYEFIASYHNDSSTYAVANEINFTINCLLNIMMLCKFEDLVGRHAIEGLCRDLFFMEEIAPSTYKNVMKVFKLVEPKFQHRLRKTNEMIADIQQRYHRQTDDVLRDRKSVQEYTTLQAHASALHESIQRANDEITTDICEIVRLRNDLNDVRNRIESFDRQQNESGASQNTTSNINLSNDRSTNDYKNQALMKCLTILSEFLGTTMPNKTLPTAFIESSRDLVLSSIMTSHDITVRRCAVRALGLLYAYEKTLITGSIQLLLQVIVNDASQVAIEALHSLGNTFIIHNGVEMKKNTTDEKFAKLIEEGFCTIGDMINSRLLQVRLTAIVFMIKLFFIGQINESQYFAQLIVAWYDQTTDAKTGGMLTTFFPAYADKFWQSDSYLFNALQPSIDGLLNNESTKNEPSYIKDVIKLFLQLHQIRECSVIKNLRGMPPTTQPQSIHVNENNENIDGSAKTDLDITIQHHLNNTASAPPDMLLIEKQKHDARLKYHFHVAKVILECLKTATNDDLIKSLVLAFAHIDISTSDCVVLINLRKKSRKVNQDLIINKRKSNLNAFIKKLNNRIEFLQGAKQDNDSTLNASLNETVANSAVPALSSPIIDTVFRGIAKKKRSSFPDSMKDSILTNTTRQTDNEDDQIEENDENENFATPLASPQSASSSSEEDDQVTADGSTTNIRSNKRAHATSTDSVRSLDLPNDRQMTLRSSARKQNTFLPPPLSSVPSFKQQRKRHRCTDDSTVCTPASVRSTRQNSFARQGSFTAPKTNSN</sequence>
<feature type="transmembrane region" description="Helical" evidence="13">
    <location>
        <begin position="107"/>
        <end position="129"/>
    </location>
</feature>
<evidence type="ECO:0000256" key="1">
    <source>
        <dbReference type="ARBA" id="ARBA00004141"/>
    </source>
</evidence>
<comment type="subcellular location">
    <subcellularLocation>
        <location evidence="2">Chromosome</location>
    </subcellularLocation>
    <subcellularLocation>
        <location evidence="1">Membrane</location>
        <topology evidence="1">Multi-pass membrane protein</topology>
    </subcellularLocation>
</comment>
<dbReference type="InterPro" id="IPR025977">
    <property type="entry name" value="Cnd3_C"/>
</dbReference>
<feature type="region of interest" description="Disordered" evidence="12">
    <location>
        <begin position="272"/>
        <end position="292"/>
    </location>
</feature>
<dbReference type="EMBL" id="CAJOBC010003642">
    <property type="protein sequence ID" value="CAF3793855.1"/>
    <property type="molecule type" value="Genomic_DNA"/>
</dbReference>
<dbReference type="Pfam" id="PF12719">
    <property type="entry name" value="Cnd3"/>
    <property type="match status" value="1"/>
</dbReference>
<feature type="chain" id="PRO_5036224758" description="Condensin complex subunit 1" evidence="14">
    <location>
        <begin position="31"/>
        <end position="1481"/>
    </location>
</feature>
<evidence type="ECO:0000256" key="13">
    <source>
        <dbReference type="SAM" id="Phobius"/>
    </source>
</evidence>
<evidence type="ECO:0000256" key="10">
    <source>
        <dbReference type="ARBA" id="ARBA00023136"/>
    </source>
</evidence>
<evidence type="ECO:0000313" key="21">
    <source>
        <dbReference type="Proteomes" id="UP000663829"/>
    </source>
</evidence>
<dbReference type="GO" id="GO:0005216">
    <property type="term" value="F:monoatomic ion channel activity"/>
    <property type="evidence" value="ECO:0007669"/>
    <property type="project" value="InterPro"/>
</dbReference>
<evidence type="ECO:0000313" key="17">
    <source>
        <dbReference type="EMBL" id="CAF0864161.1"/>
    </source>
</evidence>
<evidence type="ECO:0000256" key="12">
    <source>
        <dbReference type="SAM" id="MobiDB-lite"/>
    </source>
</evidence>
<keyword evidence="14" id="KW-0732">Signal</keyword>
<dbReference type="InterPro" id="IPR027359">
    <property type="entry name" value="Volt_channel_dom_sf"/>
</dbReference>
<dbReference type="InterPro" id="IPR027165">
    <property type="entry name" value="CND3"/>
</dbReference>
<dbReference type="InterPro" id="IPR016024">
    <property type="entry name" value="ARM-type_fold"/>
</dbReference>
<comment type="caution">
    <text evidence="18">The sequence shown here is derived from an EMBL/GenBank/DDBJ whole genome shotgun (WGS) entry which is preliminary data.</text>
</comment>
<evidence type="ECO:0000313" key="20">
    <source>
        <dbReference type="EMBL" id="CAF3793855.1"/>
    </source>
</evidence>
<dbReference type="Proteomes" id="UP000663829">
    <property type="component" value="Unassembled WGS sequence"/>
</dbReference>
<dbReference type="SUPFAM" id="SSF48371">
    <property type="entry name" value="ARM repeat"/>
    <property type="match status" value="1"/>
</dbReference>
<feature type="compositionally biased region" description="Polar residues" evidence="12">
    <location>
        <begin position="1413"/>
        <end position="1427"/>
    </location>
</feature>
<dbReference type="OrthoDB" id="27187at2759"/>
<dbReference type="Proteomes" id="UP000682733">
    <property type="component" value="Unassembled WGS sequence"/>
</dbReference>
<dbReference type="EMBL" id="CAJOBA010002532">
    <property type="protein sequence ID" value="CAF3648935.1"/>
    <property type="molecule type" value="Genomic_DNA"/>
</dbReference>
<keyword evidence="21" id="KW-1185">Reference proteome</keyword>
<feature type="transmembrane region" description="Helical" evidence="13">
    <location>
        <begin position="173"/>
        <end position="200"/>
    </location>
</feature>
<feature type="compositionally biased region" description="Polar residues" evidence="12">
    <location>
        <begin position="1450"/>
        <end position="1481"/>
    </location>
</feature>
<dbReference type="GO" id="GO:0007076">
    <property type="term" value="P:mitotic chromosome condensation"/>
    <property type="evidence" value="ECO:0007669"/>
    <property type="project" value="InterPro"/>
</dbReference>
<accession>A0A814I9I6</accession>
<feature type="domain" description="Ion transport" evidence="15">
    <location>
        <begin position="5"/>
        <end position="209"/>
    </location>
</feature>
<evidence type="ECO:0000256" key="3">
    <source>
        <dbReference type="ARBA" id="ARBA00006533"/>
    </source>
</evidence>
<feature type="compositionally biased region" description="Polar residues" evidence="12">
    <location>
        <begin position="876"/>
        <end position="894"/>
    </location>
</feature>
<feature type="signal peptide" evidence="14">
    <location>
        <begin position="1"/>
        <end position="30"/>
    </location>
</feature>
<feature type="region of interest" description="Disordered" evidence="12">
    <location>
        <begin position="1328"/>
        <end position="1481"/>
    </location>
</feature>
<dbReference type="EMBL" id="CAJNOK010002532">
    <property type="protein sequence ID" value="CAF0864161.1"/>
    <property type="molecule type" value="Genomic_DNA"/>
</dbReference>
<organism evidence="18 21">
    <name type="scientific">Didymodactylos carnosus</name>
    <dbReference type="NCBI Taxonomy" id="1234261"/>
    <lineage>
        <taxon>Eukaryota</taxon>
        <taxon>Metazoa</taxon>
        <taxon>Spiralia</taxon>
        <taxon>Gnathifera</taxon>
        <taxon>Rotifera</taxon>
        <taxon>Eurotatoria</taxon>
        <taxon>Bdelloidea</taxon>
        <taxon>Philodinida</taxon>
        <taxon>Philodinidae</taxon>
        <taxon>Didymodactylos</taxon>
    </lineage>
</organism>
<dbReference type="GO" id="GO:0000796">
    <property type="term" value="C:condensin complex"/>
    <property type="evidence" value="ECO:0007669"/>
    <property type="project" value="InterPro"/>
</dbReference>
<evidence type="ECO:0000256" key="4">
    <source>
        <dbReference type="ARBA" id="ARBA00022454"/>
    </source>
</evidence>
<comment type="similarity">
    <text evidence="3">Belongs to the CND3 (condensin subunit 3) family.</text>
</comment>
<dbReference type="Gene3D" id="1.20.120.350">
    <property type="entry name" value="Voltage-gated potassium channels. Chain C"/>
    <property type="match status" value="1"/>
</dbReference>
<feature type="region of interest" description="Disordered" evidence="12">
    <location>
        <begin position="872"/>
        <end position="894"/>
    </location>
</feature>
<dbReference type="Proteomes" id="UP000681722">
    <property type="component" value="Unassembled WGS sequence"/>
</dbReference>
<protein>
    <recommendedName>
        <fullName evidence="22">Condensin complex subunit 1</fullName>
    </recommendedName>
</protein>
<evidence type="ECO:0000313" key="18">
    <source>
        <dbReference type="EMBL" id="CAF1022474.1"/>
    </source>
</evidence>
<keyword evidence="6 13" id="KW-0812">Transmembrane</keyword>
<keyword evidence="9" id="KW-0226">DNA condensation</keyword>
<dbReference type="Gene3D" id="1.25.10.10">
    <property type="entry name" value="Leucine-rich Repeat Variant"/>
    <property type="match status" value="1"/>
</dbReference>
<proteinExistence type="inferred from homology"/>
<dbReference type="SUPFAM" id="SSF81324">
    <property type="entry name" value="Voltage-gated potassium channels"/>
    <property type="match status" value="1"/>
</dbReference>
<feature type="domain" description="Nuclear condensin complex subunit 3 C-terminal" evidence="16">
    <location>
        <begin position="906"/>
        <end position="1143"/>
    </location>
</feature>
<dbReference type="EMBL" id="CAJNOQ010003641">
    <property type="protein sequence ID" value="CAF1022474.1"/>
    <property type="molecule type" value="Genomic_DNA"/>
</dbReference>
<evidence type="ECO:0000256" key="14">
    <source>
        <dbReference type="SAM" id="SignalP"/>
    </source>
</evidence>
<evidence type="ECO:0008006" key="22">
    <source>
        <dbReference type="Google" id="ProtNLM"/>
    </source>
</evidence>
<reference evidence="18" key="1">
    <citation type="submission" date="2021-02" db="EMBL/GenBank/DDBJ databases">
        <authorList>
            <person name="Nowell W R."/>
        </authorList>
    </citation>
    <scope>NUCLEOTIDE SEQUENCE</scope>
</reference>
<evidence type="ECO:0000256" key="5">
    <source>
        <dbReference type="ARBA" id="ARBA00022618"/>
    </source>
</evidence>
<evidence type="ECO:0000256" key="11">
    <source>
        <dbReference type="ARBA" id="ARBA00023306"/>
    </source>
</evidence>
<dbReference type="Proteomes" id="UP000677228">
    <property type="component" value="Unassembled WGS sequence"/>
</dbReference>
<dbReference type="GO" id="GO:0000793">
    <property type="term" value="C:condensed chromosome"/>
    <property type="evidence" value="ECO:0007669"/>
    <property type="project" value="TreeGrafter"/>
</dbReference>
<evidence type="ECO:0000256" key="6">
    <source>
        <dbReference type="ARBA" id="ARBA00022692"/>
    </source>
</evidence>
<dbReference type="InterPro" id="IPR011989">
    <property type="entry name" value="ARM-like"/>
</dbReference>
<dbReference type="GO" id="GO:0016020">
    <property type="term" value="C:membrane"/>
    <property type="evidence" value="ECO:0007669"/>
    <property type="project" value="UniProtKB-SubCell"/>
</dbReference>
<keyword evidence="5" id="KW-0132">Cell division</keyword>
<keyword evidence="4" id="KW-0158">Chromosome</keyword>
<feature type="compositionally biased region" description="Acidic residues" evidence="12">
    <location>
        <begin position="1347"/>
        <end position="1359"/>
    </location>
</feature>
<gene>
    <name evidence="18" type="ORF">GPM918_LOCUS14854</name>
    <name evidence="17" type="ORF">OVA965_LOCUS7788</name>
    <name evidence="20" type="ORF">SRO942_LOCUS14856</name>
    <name evidence="19" type="ORF">TMI583_LOCUS7783</name>
</gene>
<keyword evidence="7" id="KW-0498">Mitosis</keyword>
<dbReference type="Pfam" id="PF00520">
    <property type="entry name" value="Ion_trans"/>
    <property type="match status" value="1"/>
</dbReference>
<dbReference type="GO" id="GO:0051301">
    <property type="term" value="P:cell division"/>
    <property type="evidence" value="ECO:0007669"/>
    <property type="project" value="UniProtKB-KW"/>
</dbReference>
<name>A0A814I9I6_9BILA</name>
<dbReference type="PANTHER" id="PTHR14418">
    <property type="entry name" value="CONDENSIN COMPLEX SUBUNIT 3-RELATED"/>
    <property type="match status" value="1"/>
</dbReference>
<keyword evidence="8 13" id="KW-1133">Transmembrane helix</keyword>
<evidence type="ECO:0000313" key="19">
    <source>
        <dbReference type="EMBL" id="CAF3648935.1"/>
    </source>
</evidence>
<keyword evidence="10 13" id="KW-0472">Membrane</keyword>
<evidence type="ECO:0000256" key="7">
    <source>
        <dbReference type="ARBA" id="ARBA00022776"/>
    </source>
</evidence>
<dbReference type="InterPro" id="IPR005821">
    <property type="entry name" value="Ion_trans_dom"/>
</dbReference>
<dbReference type="Gene3D" id="1.10.287.70">
    <property type="match status" value="1"/>
</dbReference>
<evidence type="ECO:0000256" key="9">
    <source>
        <dbReference type="ARBA" id="ARBA00023067"/>
    </source>
</evidence>
<feature type="compositionally biased region" description="Low complexity" evidence="12">
    <location>
        <begin position="1364"/>
        <end position="1374"/>
    </location>
</feature>
<evidence type="ECO:0000259" key="15">
    <source>
        <dbReference type="Pfam" id="PF00520"/>
    </source>
</evidence>
<dbReference type="GO" id="GO:0005737">
    <property type="term" value="C:cytoplasm"/>
    <property type="evidence" value="ECO:0007669"/>
    <property type="project" value="TreeGrafter"/>
</dbReference>
<feature type="transmembrane region" description="Helical" evidence="13">
    <location>
        <begin position="141"/>
        <end position="161"/>
    </location>
</feature>
<evidence type="ECO:0000259" key="16">
    <source>
        <dbReference type="Pfam" id="PF12719"/>
    </source>
</evidence>
<evidence type="ECO:0000256" key="8">
    <source>
        <dbReference type="ARBA" id="ARBA00022989"/>
    </source>
</evidence>